<evidence type="ECO:0000313" key="2">
    <source>
        <dbReference type="Proteomes" id="UP001062165"/>
    </source>
</evidence>
<protein>
    <submittedName>
        <fullName evidence="1">STAS/SEC14 domain-containing protein</fullName>
    </submittedName>
</protein>
<organism evidence="1 2">
    <name type="scientific">Reichenbachiella carrageenanivorans</name>
    <dbReference type="NCBI Taxonomy" id="2979869"/>
    <lineage>
        <taxon>Bacteria</taxon>
        <taxon>Pseudomonadati</taxon>
        <taxon>Bacteroidota</taxon>
        <taxon>Cytophagia</taxon>
        <taxon>Cytophagales</taxon>
        <taxon>Reichenbachiellaceae</taxon>
        <taxon>Reichenbachiella</taxon>
    </lineage>
</organism>
<dbReference type="InterPro" id="IPR038396">
    <property type="entry name" value="SpoIIAA-like_sf"/>
</dbReference>
<proteinExistence type="predicted"/>
<evidence type="ECO:0000313" key="1">
    <source>
        <dbReference type="EMBL" id="UXX78365.1"/>
    </source>
</evidence>
<name>A0ABY6D3E9_9BACT</name>
<dbReference type="EMBL" id="CP106735">
    <property type="protein sequence ID" value="UXX78365.1"/>
    <property type="molecule type" value="Genomic_DNA"/>
</dbReference>
<reference evidence="1" key="1">
    <citation type="submission" date="2022-10" db="EMBL/GenBank/DDBJ databases">
        <title>Comparative genomics and taxonomic characterization of three novel marine species of genus Reichenbachiella exhibiting antioxidant and polysaccharide degradation activities.</title>
        <authorList>
            <person name="Muhammad N."/>
            <person name="Lee Y.-J."/>
            <person name="Ko J."/>
            <person name="Kim S.-G."/>
        </authorList>
    </citation>
    <scope>NUCLEOTIDE SEQUENCE</scope>
    <source>
        <strain evidence="1">Wsw4-B4</strain>
    </source>
</reference>
<keyword evidence="2" id="KW-1185">Reference proteome</keyword>
<sequence length="132" mass="15346">MVEQLETFDTAVLALEVIEGFTETDEKLCQKFFQQKLDQGFDQGFDQVNVLVKLDELKVSKSETKAFWEDSLLALRNYKKLGHLAIVAHANILKTLVPIDNLFFERASQGRHERYFDKSQLNEAFDFVNRKD</sequence>
<dbReference type="InterPro" id="IPR021866">
    <property type="entry name" value="SpoIIAA-like"/>
</dbReference>
<accession>A0ABY6D3E9</accession>
<gene>
    <name evidence="1" type="ORF">N7E81_13470</name>
</gene>
<dbReference type="Proteomes" id="UP001062165">
    <property type="component" value="Chromosome"/>
</dbReference>
<dbReference type="InterPro" id="IPR036513">
    <property type="entry name" value="STAS_dom_sf"/>
</dbReference>
<dbReference type="RefSeq" id="WP_263050111.1">
    <property type="nucleotide sequence ID" value="NZ_CP106735.1"/>
</dbReference>
<dbReference type="Pfam" id="PF11964">
    <property type="entry name" value="SpoIIAA-like"/>
    <property type="match status" value="1"/>
</dbReference>
<dbReference type="Gene3D" id="3.40.50.10600">
    <property type="entry name" value="SpoIIaa-like domains"/>
    <property type="match status" value="1"/>
</dbReference>
<dbReference type="SUPFAM" id="SSF52091">
    <property type="entry name" value="SpoIIaa-like"/>
    <property type="match status" value="1"/>
</dbReference>